<evidence type="ECO:0000256" key="3">
    <source>
        <dbReference type="ARBA" id="ARBA00012242"/>
    </source>
</evidence>
<dbReference type="PANTHER" id="PTHR39757">
    <property type="match status" value="1"/>
</dbReference>
<feature type="region of interest" description="Disordered" evidence="7">
    <location>
        <begin position="59"/>
        <end position="82"/>
    </location>
</feature>
<dbReference type="GO" id="GO:0016705">
    <property type="term" value="F:oxidoreductase activity, acting on paired donors, with incorporation or reduction of molecular oxygen"/>
    <property type="evidence" value="ECO:0007669"/>
    <property type="project" value="InterPro"/>
</dbReference>
<name>A0A2H4YKH0_9FLOR</name>
<dbReference type="EMBL" id="KY111540">
    <property type="protein sequence ID" value="AUE44519.1"/>
    <property type="molecule type" value="mRNA"/>
</dbReference>
<comment type="pathway">
    <text evidence="6">Carotenoid biosynthesis; beta-zeacarotene biosynthesis.</text>
</comment>
<gene>
    <name evidence="8" type="primary">LCYE</name>
</gene>
<accession>A0A2H4YKH0</accession>
<dbReference type="EC" id="5.5.1.19" evidence="3"/>
<dbReference type="Gene3D" id="3.50.50.60">
    <property type="entry name" value="FAD/NAD(P)-binding domain"/>
    <property type="match status" value="1"/>
</dbReference>
<keyword evidence="4" id="KW-0125">Carotenoid biosynthesis</keyword>
<comment type="pathway">
    <text evidence="1">Carotenoid biosynthesis; beta-carotene biosynthesis.</text>
</comment>
<dbReference type="GO" id="GO:0016860">
    <property type="term" value="F:intramolecular oxidoreductase activity"/>
    <property type="evidence" value="ECO:0007669"/>
    <property type="project" value="UniProtKB-ARBA"/>
</dbReference>
<evidence type="ECO:0000256" key="6">
    <source>
        <dbReference type="ARBA" id="ARBA00037906"/>
    </source>
</evidence>
<organism evidence="8">
    <name type="scientific">Gloiopeltis furcata</name>
    <dbReference type="NCBI Taxonomy" id="42017"/>
    <lineage>
        <taxon>Eukaryota</taxon>
        <taxon>Rhodophyta</taxon>
        <taxon>Florideophyceae</taxon>
        <taxon>Rhodymeniophycidae</taxon>
        <taxon>Gigartinales</taxon>
        <taxon>Endocladiaceae</taxon>
        <taxon>Gloiopeltis</taxon>
    </lineage>
</organism>
<protein>
    <recommendedName>
        <fullName evidence="3">lycopene beta-cyclase</fullName>
        <ecNumber evidence="3">5.5.1.19</ecNumber>
    </recommendedName>
</protein>
<keyword evidence="5" id="KW-0520">NAD</keyword>
<dbReference type="AlphaFoldDB" id="A0A2H4YKH0"/>
<evidence type="ECO:0000256" key="5">
    <source>
        <dbReference type="ARBA" id="ARBA00023027"/>
    </source>
</evidence>
<proteinExistence type="evidence at transcript level"/>
<evidence type="ECO:0000313" key="8">
    <source>
        <dbReference type="EMBL" id="AUE44519.1"/>
    </source>
</evidence>
<evidence type="ECO:0000256" key="2">
    <source>
        <dbReference type="ARBA" id="ARBA00006599"/>
    </source>
</evidence>
<evidence type="ECO:0000256" key="1">
    <source>
        <dbReference type="ARBA" id="ARBA00005089"/>
    </source>
</evidence>
<dbReference type="SUPFAM" id="SSF51905">
    <property type="entry name" value="FAD/NAD(P)-binding domain"/>
    <property type="match status" value="1"/>
</dbReference>
<comment type="similarity">
    <text evidence="2">Belongs to the lycopene cyclase family.</text>
</comment>
<evidence type="ECO:0000256" key="7">
    <source>
        <dbReference type="SAM" id="MobiDB-lite"/>
    </source>
</evidence>
<dbReference type="InterPro" id="IPR036188">
    <property type="entry name" value="FAD/NAD-bd_sf"/>
</dbReference>
<evidence type="ECO:0000256" key="4">
    <source>
        <dbReference type="ARBA" id="ARBA00022746"/>
    </source>
</evidence>
<dbReference type="NCBIfam" id="TIGR01790">
    <property type="entry name" value="carotene-cycl"/>
    <property type="match status" value="1"/>
</dbReference>
<reference evidence="8" key="1">
    <citation type="submission" date="2016-11" db="EMBL/GenBank/DDBJ databases">
        <title>Phylogenetic studies on genes related to carotenoids biosynthesis in algae.</title>
        <authorList>
            <person name="Wang S."/>
            <person name="Zhang L."/>
            <person name="Chi S."/>
            <person name="Wang X."/>
            <person name="Tang X."/>
            <person name="Liu T."/>
        </authorList>
    </citation>
    <scope>NUCLEOTIDE SEQUENCE</scope>
    <source>
        <strain evidence="8">SBLT-2018895</strain>
    </source>
</reference>
<feature type="compositionally biased region" description="Low complexity" evidence="7">
    <location>
        <begin position="68"/>
        <end position="79"/>
    </location>
</feature>
<sequence>MYPPSLFVAPLPLAPLAPLVPLASRTPSLQQRPRFPLHPRASLPAAFDAANTVSPLSPRVTQVPHVPSPAAARATHATAPEPPPRLHDVAVIGAGPAGLSLAAALARHAVSVVVLDPALHAPWPNHYGVWRDEFAQVGLEDCATAVYPTTAVYAGPEKITLDRAYLRVDRVMLKERLMSRCVDGGVRLCCAAVSAVEHVSEAESEVYFTAVGGEGEGEETGVVRARTVVDCTGHALRFTKAEGAGGKFRAPWAQAAYGIEAEVESYPYKGDEMLLMDFRDAHMQEEEGWRRASNERPTFLYVFPSGETRAFFEETSVIAPTAVPFEELKERLYRRLRHDGVRVKRVIEEERSLIPMGGSLPSRAQRVVGFGGAACLVHPATGYMVARTVAMADVVARTIAHGLSDSGGLSGKTRAMAVSEAVWTVTWSLELRRQRDFLAFGAELLGVLDMDESRRFFEAFFALPDELWGRFLGFGLDSPGVRTYFALYFFGIASWPIRWGLLRGIVEIGRWGLIRSVLPLWMSARDES</sequence>
<dbReference type="Pfam" id="PF05834">
    <property type="entry name" value="Lycopene_cycl"/>
    <property type="match status" value="1"/>
</dbReference>
<dbReference type="PANTHER" id="PTHR39757:SF5">
    <property type="entry name" value="OS02G0190600 PROTEIN"/>
    <property type="match status" value="1"/>
</dbReference>
<dbReference type="InterPro" id="IPR010108">
    <property type="entry name" value="Lycopene_cyclase_b/e"/>
</dbReference>
<dbReference type="GO" id="GO:0016117">
    <property type="term" value="P:carotenoid biosynthetic process"/>
    <property type="evidence" value="ECO:0007669"/>
    <property type="project" value="UniProtKB-KW"/>
</dbReference>